<organism evidence="2 3">
    <name type="scientific">Novosphingobium pentaromativorans</name>
    <dbReference type="NCBI Taxonomy" id="205844"/>
    <lineage>
        <taxon>Bacteria</taxon>
        <taxon>Pseudomonadati</taxon>
        <taxon>Pseudomonadota</taxon>
        <taxon>Alphaproteobacteria</taxon>
        <taxon>Sphingomonadales</taxon>
        <taxon>Sphingomonadaceae</taxon>
        <taxon>Novosphingobium</taxon>
    </lineage>
</organism>
<dbReference type="SMART" id="SM00028">
    <property type="entry name" value="TPR"/>
    <property type="match status" value="3"/>
</dbReference>
<dbReference type="Proteomes" id="UP000249082">
    <property type="component" value="Unassembled WGS sequence"/>
</dbReference>
<dbReference type="Gene3D" id="3.40.50.300">
    <property type="entry name" value="P-loop containing nucleotide triphosphate hydrolases"/>
    <property type="match status" value="1"/>
</dbReference>
<dbReference type="Pfam" id="PF13469">
    <property type="entry name" value="Sulfotransfer_3"/>
    <property type="match status" value="1"/>
</dbReference>
<dbReference type="InterPro" id="IPR011990">
    <property type="entry name" value="TPR-like_helical_dom_sf"/>
</dbReference>
<keyword evidence="2" id="KW-0808">Transferase</keyword>
<feature type="repeat" description="TPR" evidence="1">
    <location>
        <begin position="149"/>
        <end position="182"/>
    </location>
</feature>
<proteinExistence type="predicted"/>
<gene>
    <name evidence="2" type="ORF">DI555_07505</name>
</gene>
<reference evidence="2 3" key="1">
    <citation type="submission" date="2017-08" db="EMBL/GenBank/DDBJ databases">
        <title>Infants hospitalized years apart are colonized by the same room-sourced microbial strains.</title>
        <authorList>
            <person name="Brooks B."/>
            <person name="Olm M.R."/>
            <person name="Firek B.A."/>
            <person name="Baker R."/>
            <person name="Thomas B.C."/>
            <person name="Morowitz M.J."/>
            <person name="Banfield J.F."/>
        </authorList>
    </citation>
    <scope>NUCLEOTIDE SEQUENCE [LARGE SCALE GENOMIC DNA]</scope>
    <source>
        <strain evidence="2">S2_005_002_R2_33</strain>
    </source>
</reference>
<dbReference type="GO" id="GO:0016740">
    <property type="term" value="F:transferase activity"/>
    <property type="evidence" value="ECO:0007669"/>
    <property type="project" value="UniProtKB-KW"/>
</dbReference>
<protein>
    <submittedName>
        <fullName evidence="2">Sulfotransferase</fullName>
    </submittedName>
</protein>
<dbReference type="EMBL" id="QFPX01000005">
    <property type="protein sequence ID" value="PZQ55852.1"/>
    <property type="molecule type" value="Genomic_DNA"/>
</dbReference>
<dbReference type="PROSITE" id="PS50005">
    <property type="entry name" value="TPR"/>
    <property type="match status" value="1"/>
</dbReference>
<dbReference type="Gene3D" id="1.25.40.10">
    <property type="entry name" value="Tetratricopeptide repeat domain"/>
    <property type="match status" value="2"/>
</dbReference>
<comment type="caution">
    <text evidence="2">The sequence shown here is derived from an EMBL/GenBank/DDBJ whole genome shotgun (WGS) entry which is preliminary data.</text>
</comment>
<evidence type="ECO:0000313" key="3">
    <source>
        <dbReference type="Proteomes" id="UP000249082"/>
    </source>
</evidence>
<keyword evidence="1" id="KW-0802">TPR repeat</keyword>
<dbReference type="SUPFAM" id="SSF48452">
    <property type="entry name" value="TPR-like"/>
    <property type="match status" value="1"/>
</dbReference>
<evidence type="ECO:0000256" key="1">
    <source>
        <dbReference type="PROSITE-ProRule" id="PRU00339"/>
    </source>
</evidence>
<accession>A0A2W5NQQ7</accession>
<dbReference type="InterPro" id="IPR019734">
    <property type="entry name" value="TPR_rpt"/>
</dbReference>
<dbReference type="AlphaFoldDB" id="A0A2W5NQQ7"/>
<dbReference type="PROSITE" id="PS50293">
    <property type="entry name" value="TPR_REGION"/>
    <property type="match status" value="1"/>
</dbReference>
<dbReference type="SUPFAM" id="SSF52540">
    <property type="entry name" value="P-loop containing nucleoside triphosphate hydrolases"/>
    <property type="match status" value="1"/>
</dbReference>
<dbReference type="PANTHER" id="PTHR12558">
    <property type="entry name" value="CELL DIVISION CYCLE 16,23,27"/>
    <property type="match status" value="1"/>
</dbReference>
<dbReference type="InterPro" id="IPR027417">
    <property type="entry name" value="P-loop_NTPase"/>
</dbReference>
<dbReference type="PANTHER" id="PTHR12558:SF13">
    <property type="entry name" value="CELL DIVISION CYCLE PROTEIN 27 HOMOLOG"/>
    <property type="match status" value="1"/>
</dbReference>
<sequence length="694" mass="76586">MTTTAPPPVEPGPSEELRRIAGLARMGRLDEAAVAVATASAANPGDPALAALGGAVEFHRGQFERAATYLERARSLRPQDLVVRTNLAESYFRTGRSEEARALCDEASALAEPSLRLARLGAHLAQEAQDLGLAVTLYRHVLARQQDDWSVLNNLGNILSEQGKHGEAVELLKRAMKLAPDSPPIRINLGSAFLRDGNAEEGERVLQDAARDFPQDHVPMLTLAAFYRDNGMDDRQYEAIVEAARRAPGNAGLQSDYGQEAARRNDYAVAESRFEAALAIEPALGPSFVGLAAVYERSNREAELEPLRARAIANGTDAASLAYIDALRFKRGEDFEQAFAALEQAGEVVMANRRHQLRGIMLDRMGRYDDAFAEFAAMNACHLEEPSRPGERAERFRAELAHDKALVTSQWLGQWLGGWTAAPVAERAVPVILLGFPRSGTTLLDTMLMTAPNTLVLEEEPFFGAIEAELGGIDALAKLDEAALVAARASYFERVAAHGTLDADTVVIDKHPLHLNKVPVIRRLFPDAKFVLALRHPCDVILSCFITNFRPNNAMSNYLDLETAAQFYDLTFSYWEQARALFDLPVRTVVYERLVADQARELAPLFEWLDLPWDGAEFDHRAAARTRGVVRTASYAQVTEAVYTRAAGRWRRYEKHLEPVLEILRPWAERFGYSLDDDRTPAWGGPPGIAIDPA</sequence>
<dbReference type="Pfam" id="PF14559">
    <property type="entry name" value="TPR_19"/>
    <property type="match status" value="2"/>
</dbReference>
<evidence type="ECO:0000313" key="2">
    <source>
        <dbReference type="EMBL" id="PZQ55852.1"/>
    </source>
</evidence>
<name>A0A2W5NQQ7_9SPHN</name>